<feature type="domain" description="DOG1" evidence="2">
    <location>
        <begin position="22"/>
        <end position="205"/>
    </location>
</feature>
<evidence type="ECO:0000313" key="4">
    <source>
        <dbReference type="Proteomes" id="UP001454036"/>
    </source>
</evidence>
<organism evidence="3 4">
    <name type="scientific">Lithospermum erythrorhizon</name>
    <name type="common">Purple gromwell</name>
    <name type="synonym">Lithospermum officinale var. erythrorhizon</name>
    <dbReference type="NCBI Taxonomy" id="34254"/>
    <lineage>
        <taxon>Eukaryota</taxon>
        <taxon>Viridiplantae</taxon>
        <taxon>Streptophyta</taxon>
        <taxon>Embryophyta</taxon>
        <taxon>Tracheophyta</taxon>
        <taxon>Spermatophyta</taxon>
        <taxon>Magnoliopsida</taxon>
        <taxon>eudicotyledons</taxon>
        <taxon>Gunneridae</taxon>
        <taxon>Pentapetalae</taxon>
        <taxon>asterids</taxon>
        <taxon>lamiids</taxon>
        <taxon>Boraginales</taxon>
        <taxon>Boraginaceae</taxon>
        <taxon>Boraginoideae</taxon>
        <taxon>Lithospermeae</taxon>
        <taxon>Lithospermum</taxon>
    </lineage>
</organism>
<dbReference type="EMBL" id="BAABME010003563">
    <property type="protein sequence ID" value="GAA0159269.1"/>
    <property type="molecule type" value="Genomic_DNA"/>
</dbReference>
<gene>
    <name evidence="3" type="ORF">LIER_16087</name>
</gene>
<dbReference type="GO" id="GO:0043565">
    <property type="term" value="F:sequence-specific DNA binding"/>
    <property type="evidence" value="ECO:0007669"/>
    <property type="project" value="InterPro"/>
</dbReference>
<dbReference type="InterPro" id="IPR051886">
    <property type="entry name" value="Seed_Dev/Stress_Resp_Reg"/>
</dbReference>
<evidence type="ECO:0000259" key="2">
    <source>
        <dbReference type="PROSITE" id="PS51806"/>
    </source>
</evidence>
<dbReference type="PROSITE" id="PS51806">
    <property type="entry name" value="DOG1"/>
    <property type="match status" value="1"/>
</dbReference>
<proteinExistence type="predicted"/>
<evidence type="ECO:0000256" key="1">
    <source>
        <dbReference type="SAM" id="MobiDB-lite"/>
    </source>
</evidence>
<dbReference type="AlphaFoldDB" id="A0AAV3Q5C9"/>
<feature type="region of interest" description="Disordered" evidence="1">
    <location>
        <begin position="169"/>
        <end position="188"/>
    </location>
</feature>
<dbReference type="InterPro" id="IPR025422">
    <property type="entry name" value="TGA_domain"/>
</dbReference>
<sequence length="209" mass="24375">MKFVPSQAVQAVLINDIHQEKEETFGNFFENWITEQNKDLEELVLASKEYNDKDQSEELLGSLIDRVFQHYEHYYAEKSGKERCAFHLLYSKCGIQLEAKLSELVRGFASRDLGDLSVSQLRKVDELQRKTIKEEKEISEKHAKQQETVADASMVKLSNVETEMIRMGEDDRRGEDMEEQVEITPKEEAELHLRIHEWGKMKDEPNAIN</sequence>
<keyword evidence="4" id="KW-1185">Reference proteome</keyword>
<name>A0AAV3Q5C9_LITER</name>
<accession>A0AAV3Q5C9</accession>
<dbReference type="PANTHER" id="PTHR46354">
    <property type="entry name" value="DOG1 DOMAIN-CONTAINING PROTEIN"/>
    <property type="match status" value="1"/>
</dbReference>
<reference evidence="3 4" key="1">
    <citation type="submission" date="2024-01" db="EMBL/GenBank/DDBJ databases">
        <title>The complete chloroplast genome sequence of Lithospermum erythrorhizon: insights into the phylogenetic relationship among Boraginaceae species and the maternal lineages of purple gromwells.</title>
        <authorList>
            <person name="Okada T."/>
            <person name="Watanabe K."/>
        </authorList>
    </citation>
    <scope>NUCLEOTIDE SEQUENCE [LARGE SCALE GENOMIC DNA]</scope>
</reference>
<evidence type="ECO:0000313" key="3">
    <source>
        <dbReference type="EMBL" id="GAA0159269.1"/>
    </source>
</evidence>
<protein>
    <recommendedName>
        <fullName evidence="2">DOG1 domain-containing protein</fullName>
    </recommendedName>
</protein>
<dbReference type="GO" id="GO:0006351">
    <property type="term" value="P:DNA-templated transcription"/>
    <property type="evidence" value="ECO:0007669"/>
    <property type="project" value="InterPro"/>
</dbReference>
<comment type="caution">
    <text evidence="3">The sequence shown here is derived from an EMBL/GenBank/DDBJ whole genome shotgun (WGS) entry which is preliminary data.</text>
</comment>
<dbReference type="PANTHER" id="PTHR46354:SF4">
    <property type="entry name" value="PROTEIN DOG1-LIKE 3"/>
    <property type="match status" value="1"/>
</dbReference>
<dbReference type="Proteomes" id="UP001454036">
    <property type="component" value="Unassembled WGS sequence"/>
</dbReference>